<keyword evidence="4" id="KW-1185">Reference proteome</keyword>
<sequence>MFKKIILIALILTGTFAISAQNNQKIKGNGKIVTVNRTTSTYDGVAVGGPFDVILVKGKEGEITIEGEENIIPYIETEIEGDILQIKFKKNTNINTTKRLTITVYFESIEKVSLAGSGNITSNEIIKSKDFAVALGGSGNITLKVDANEISANIGGSGNIELIGKSNELTSSIAGSGSIKAYGLNADSLSVNIAGSGSVNSTVKTKIKVKIVGSGNVYYKGKPSSIDTKSVGSGSVIDRN</sequence>
<dbReference type="Pfam" id="PF10988">
    <property type="entry name" value="DUF2807"/>
    <property type="match status" value="1"/>
</dbReference>
<organism evidence="3 4">
    <name type="scientific">Polaribacter filamentus</name>
    <dbReference type="NCBI Taxonomy" id="53483"/>
    <lineage>
        <taxon>Bacteria</taxon>
        <taxon>Pseudomonadati</taxon>
        <taxon>Bacteroidota</taxon>
        <taxon>Flavobacteriia</taxon>
        <taxon>Flavobacteriales</taxon>
        <taxon>Flavobacteriaceae</taxon>
    </lineage>
</organism>
<dbReference type="InterPro" id="IPR021255">
    <property type="entry name" value="DUF2807"/>
</dbReference>
<comment type="caution">
    <text evidence="3">The sequence shown here is derived from an EMBL/GenBank/DDBJ whole genome shotgun (WGS) entry which is preliminary data.</text>
</comment>
<dbReference type="PANTHER" id="PTHR39200">
    <property type="entry name" value="HYPOTHETICAL EXPORTED PROTEIN"/>
    <property type="match status" value="1"/>
</dbReference>
<dbReference type="Gene3D" id="2.160.20.120">
    <property type="match status" value="1"/>
</dbReference>
<protein>
    <recommendedName>
        <fullName evidence="2">Putative auto-transporter adhesin head GIN domain-containing protein</fullName>
    </recommendedName>
</protein>
<reference evidence="3 4" key="1">
    <citation type="submission" date="2016-11" db="EMBL/GenBank/DDBJ databases">
        <title>Trade-off between light-utilization and light-protection in marine flavobacteria.</title>
        <authorList>
            <person name="Kumagai Y."/>
        </authorList>
    </citation>
    <scope>NUCLEOTIDE SEQUENCE [LARGE SCALE GENOMIC DNA]</scope>
    <source>
        <strain evidence="3 4">ATCC 700397</strain>
    </source>
</reference>
<evidence type="ECO:0000259" key="2">
    <source>
        <dbReference type="Pfam" id="PF10988"/>
    </source>
</evidence>
<feature type="chain" id="PRO_5015739768" description="Putative auto-transporter adhesin head GIN domain-containing protein" evidence="1">
    <location>
        <begin position="20"/>
        <end position="240"/>
    </location>
</feature>
<gene>
    <name evidence="3" type="ORF">BST83_04145</name>
</gene>
<evidence type="ECO:0000256" key="1">
    <source>
        <dbReference type="SAM" id="SignalP"/>
    </source>
</evidence>
<evidence type="ECO:0000313" key="3">
    <source>
        <dbReference type="EMBL" id="PQB08592.1"/>
    </source>
</evidence>
<dbReference type="Proteomes" id="UP000239522">
    <property type="component" value="Unassembled WGS sequence"/>
</dbReference>
<proteinExistence type="predicted"/>
<evidence type="ECO:0000313" key="4">
    <source>
        <dbReference type="Proteomes" id="UP000239522"/>
    </source>
</evidence>
<dbReference type="EMBL" id="MQUA01000013">
    <property type="protein sequence ID" value="PQB08592.1"/>
    <property type="molecule type" value="Genomic_DNA"/>
</dbReference>
<dbReference type="RefSeq" id="WP_170062735.1">
    <property type="nucleotide sequence ID" value="NZ_MQUA01000013.1"/>
</dbReference>
<name>A0A2S7L0Z2_9FLAO</name>
<dbReference type="PANTHER" id="PTHR39200:SF1">
    <property type="entry name" value="AUTO-TRANSPORTER ADHESIN HEAD GIN DOMAIN-CONTAINING PROTEIN-RELATED"/>
    <property type="match status" value="1"/>
</dbReference>
<accession>A0A2S7L0Z2</accession>
<feature type="domain" description="Putative auto-transporter adhesin head GIN" evidence="2">
    <location>
        <begin position="42"/>
        <end position="223"/>
    </location>
</feature>
<keyword evidence="1" id="KW-0732">Signal</keyword>
<dbReference type="AlphaFoldDB" id="A0A2S7L0Z2"/>
<feature type="signal peptide" evidence="1">
    <location>
        <begin position="1"/>
        <end position="19"/>
    </location>
</feature>